<comment type="caution">
    <text evidence="3">The sequence shown here is derived from an EMBL/GenBank/DDBJ whole genome shotgun (WGS) entry which is preliminary data.</text>
</comment>
<dbReference type="SUPFAM" id="SSF55961">
    <property type="entry name" value="Bet v1-like"/>
    <property type="match status" value="1"/>
</dbReference>
<protein>
    <submittedName>
        <fullName evidence="3">Activator of HSP90 ATPase</fullName>
    </submittedName>
</protein>
<dbReference type="Pfam" id="PF08327">
    <property type="entry name" value="AHSA1"/>
    <property type="match status" value="1"/>
</dbReference>
<proteinExistence type="inferred from homology"/>
<keyword evidence="4" id="KW-1185">Reference proteome</keyword>
<reference evidence="3 4" key="1">
    <citation type="journal article" date="2004" name="Int. J. Syst. Evol. Microbiol.">
        <title>Kaistella koreensis gen. nov., sp. nov., a novel member of the Chryseobacterium-Bergeyella-Riemerella branch.</title>
        <authorList>
            <person name="Kim M.K."/>
            <person name="Im W.T."/>
            <person name="Shin Y.K."/>
            <person name="Lim J.H."/>
            <person name="Kim S.H."/>
            <person name="Lee B.C."/>
            <person name="Park M.Y."/>
            <person name="Lee K.Y."/>
            <person name="Lee S.T."/>
        </authorList>
    </citation>
    <scope>NUCLEOTIDE SEQUENCE [LARGE SCALE GENOMIC DNA]</scope>
    <source>
        <strain evidence="3 4">CCUG 49689</strain>
    </source>
</reference>
<dbReference type="Proteomes" id="UP000035900">
    <property type="component" value="Unassembled WGS sequence"/>
</dbReference>
<feature type="domain" description="Activator of Hsp90 ATPase homologue 1/2-like C-terminal" evidence="2">
    <location>
        <begin position="14"/>
        <end position="136"/>
    </location>
</feature>
<dbReference type="AlphaFoldDB" id="A0A0J7IVQ0"/>
<comment type="similarity">
    <text evidence="1">Belongs to the AHA1 family.</text>
</comment>
<dbReference type="InterPro" id="IPR023393">
    <property type="entry name" value="START-like_dom_sf"/>
</dbReference>
<sequence>MKDPITIKITILQPVHKVWDYFYNPKHIVKWNFPTTNWHCPKATSQFYEGGRFDYRLEYKDKSFGYHFAGIIDEIKVLEYVKSHLDDGRKVEVYFNKIDDNTTEIIEIFEPEIQNGREMQRVGWYAILDRFHKYVENN</sequence>
<dbReference type="Gene3D" id="3.30.530.20">
    <property type="match status" value="1"/>
</dbReference>
<dbReference type="RefSeq" id="WP_048500385.1">
    <property type="nucleotide sequence ID" value="NZ_LFNG01000020.1"/>
</dbReference>
<gene>
    <name evidence="3" type="ORF">ACM44_12475</name>
</gene>
<name>A0A0J7IVQ0_9FLAO</name>
<dbReference type="EMBL" id="LFNG01000020">
    <property type="protein sequence ID" value="KMQ70378.1"/>
    <property type="molecule type" value="Genomic_DNA"/>
</dbReference>
<evidence type="ECO:0000256" key="1">
    <source>
        <dbReference type="ARBA" id="ARBA00006817"/>
    </source>
</evidence>
<dbReference type="PATRIC" id="fig|1304281.5.peg.2692"/>
<evidence type="ECO:0000259" key="2">
    <source>
        <dbReference type="Pfam" id="PF08327"/>
    </source>
</evidence>
<evidence type="ECO:0000313" key="3">
    <source>
        <dbReference type="EMBL" id="KMQ70378.1"/>
    </source>
</evidence>
<accession>A0A0J7IVQ0</accession>
<organism evidence="3 4">
    <name type="scientific">Chryseobacterium koreense CCUG 49689</name>
    <dbReference type="NCBI Taxonomy" id="1304281"/>
    <lineage>
        <taxon>Bacteria</taxon>
        <taxon>Pseudomonadati</taxon>
        <taxon>Bacteroidota</taxon>
        <taxon>Flavobacteriia</taxon>
        <taxon>Flavobacteriales</taxon>
        <taxon>Weeksellaceae</taxon>
        <taxon>Chryseobacterium group</taxon>
        <taxon>Chryseobacterium</taxon>
    </lineage>
</organism>
<dbReference type="InterPro" id="IPR013538">
    <property type="entry name" value="ASHA1/2-like_C"/>
</dbReference>
<evidence type="ECO:0000313" key="4">
    <source>
        <dbReference type="Proteomes" id="UP000035900"/>
    </source>
</evidence>
<dbReference type="STRING" id="1304281.ACM44_12475"/>
<dbReference type="OrthoDB" id="384974at2"/>